<dbReference type="InterPro" id="IPR021133">
    <property type="entry name" value="HEAT_type_2"/>
</dbReference>
<protein>
    <submittedName>
        <fullName evidence="4">HEAT repeat family</fullName>
    </submittedName>
</protein>
<dbReference type="PANTHER" id="PTHR10648">
    <property type="entry name" value="SERINE/THREONINE-PROTEIN PHOSPHATASE PP2A 65 KDA REGULATORY SUBUNIT"/>
    <property type="match status" value="1"/>
</dbReference>
<feature type="compositionally biased region" description="Basic and acidic residues" evidence="3">
    <location>
        <begin position="1212"/>
        <end position="1236"/>
    </location>
</feature>
<dbReference type="Gene3D" id="1.25.10.10">
    <property type="entry name" value="Leucine-rich Repeat Variant"/>
    <property type="match status" value="2"/>
</dbReference>
<dbReference type="GO" id="GO:0019888">
    <property type="term" value="F:protein phosphatase regulator activity"/>
    <property type="evidence" value="ECO:0007669"/>
    <property type="project" value="TreeGrafter"/>
</dbReference>
<dbReference type="GO" id="GO:0005737">
    <property type="term" value="C:cytoplasm"/>
    <property type="evidence" value="ECO:0007669"/>
    <property type="project" value="TreeGrafter"/>
</dbReference>
<dbReference type="Proteomes" id="UP001311799">
    <property type="component" value="Unassembled WGS sequence"/>
</dbReference>
<proteinExistence type="predicted"/>
<evidence type="ECO:0000256" key="2">
    <source>
        <dbReference type="PROSITE-ProRule" id="PRU00103"/>
    </source>
</evidence>
<accession>A0AAV9Y0R1</accession>
<feature type="region of interest" description="Disordered" evidence="3">
    <location>
        <begin position="1194"/>
        <end position="1254"/>
    </location>
</feature>
<evidence type="ECO:0000313" key="4">
    <source>
        <dbReference type="EMBL" id="KAK6588286.1"/>
    </source>
</evidence>
<reference evidence="4 5" key="1">
    <citation type="submission" date="2023-10" db="EMBL/GenBank/DDBJ databases">
        <title>Comparative genomics analysis reveals potential genetic determinants of host preference in Cryptosporidium xiaoi.</title>
        <authorList>
            <person name="Xiao L."/>
            <person name="Li J."/>
        </authorList>
    </citation>
    <scope>NUCLEOTIDE SEQUENCE [LARGE SCALE GENOMIC DNA]</scope>
    <source>
        <strain evidence="4 5">52996</strain>
    </source>
</reference>
<dbReference type="PANTHER" id="PTHR10648:SF1">
    <property type="entry name" value="SERINE_THREONINE-PROTEIN PHOSPHATASE 4 REGULATORY SUBUNIT 1"/>
    <property type="match status" value="1"/>
</dbReference>
<dbReference type="EMBL" id="JAWDEY010000034">
    <property type="protein sequence ID" value="KAK6588286.1"/>
    <property type="molecule type" value="Genomic_DNA"/>
</dbReference>
<evidence type="ECO:0000256" key="1">
    <source>
        <dbReference type="ARBA" id="ARBA00022737"/>
    </source>
</evidence>
<name>A0AAV9Y0R1_9CRYT</name>
<keyword evidence="1" id="KW-0677">Repeat</keyword>
<dbReference type="InterPro" id="IPR011989">
    <property type="entry name" value="ARM-like"/>
</dbReference>
<keyword evidence="5" id="KW-1185">Reference proteome</keyword>
<dbReference type="SUPFAM" id="SSF48371">
    <property type="entry name" value="ARM repeat"/>
    <property type="match status" value="1"/>
</dbReference>
<dbReference type="InterPro" id="IPR016024">
    <property type="entry name" value="ARM-type_fold"/>
</dbReference>
<dbReference type="InterPro" id="IPR051023">
    <property type="entry name" value="PP2A_Regulatory_Subunit_A"/>
</dbReference>
<gene>
    <name evidence="4" type="ORF">RS030_6843</name>
</gene>
<evidence type="ECO:0000313" key="5">
    <source>
        <dbReference type="Proteomes" id="UP001311799"/>
    </source>
</evidence>
<organism evidence="4 5">
    <name type="scientific">Cryptosporidium xiaoi</name>
    <dbReference type="NCBI Taxonomy" id="659607"/>
    <lineage>
        <taxon>Eukaryota</taxon>
        <taxon>Sar</taxon>
        <taxon>Alveolata</taxon>
        <taxon>Apicomplexa</taxon>
        <taxon>Conoidasida</taxon>
        <taxon>Coccidia</taxon>
        <taxon>Eucoccidiorida</taxon>
        <taxon>Eimeriorina</taxon>
        <taxon>Cryptosporidiidae</taxon>
        <taxon>Cryptosporidium</taxon>
    </lineage>
</organism>
<evidence type="ECO:0000256" key="3">
    <source>
        <dbReference type="SAM" id="MobiDB-lite"/>
    </source>
</evidence>
<dbReference type="PROSITE" id="PS50077">
    <property type="entry name" value="HEAT_REPEAT"/>
    <property type="match status" value="1"/>
</dbReference>
<feature type="repeat" description="HEAT" evidence="2">
    <location>
        <begin position="68"/>
        <end position="105"/>
    </location>
</feature>
<sequence>MPSSSNLYSSMERLGYDRSLLRAADNLSPLEKAVKYSSSKVVLQRLVVIREFIDICHDIGFVSTVNSLLPVIRRLSKDTDEEVRRGTLSILGDFVGFLVQSEPEKGYKTVISGVIPIIKSVLLEGIYDDESLECRGTDDKKKGSLEGGRGIKARAASNNRQVGLKNSANCEFSQNSSISVKEVACQASITLCSHLRHSDRVQYILSIGLALANDLENEDSRCLSTWMLNGLAEYVGKDLCRQYIIPQMRCLGDDHSERVRMFAAMNLCEIIRINKEIGDIFPTYKRLILYDTYMVRLCAVKVLLGISSSINIISENNFFCLLLDLNRECVLVDDIRIEYLKQLGPLITLFPEPEKVPDEILDLYLSMDTIENNAPKDEFVNESIHNTDILNVNSEYNAKEVNKMDIKNDININNSLVCVDTENTQDKLAGIMDGILKDEIKLLPFGNQLGLTFGQGGIEDPAYFCSFSFAAVFSHVGSSNWDRFCELLSRLAGNPRYTVRLPIAASISLILANALCPCESEHMSGSCYFPNLVNNSGVGNYFELSFLLKSHKDSGSMNSNFDRDEQNNTINKGVDLFYHTNINGNSGRSLNKSVLTGNMCKITCSCSCSHVSEKLEPLLLVLEKLLLDSNVLVKRAILGCLSEIVRCLPFEYQIETVFKKLPLILETCASDWRSRNILAIQMRRICIDLHLRNKLIRKQYCVDKNEYEYYNGHGIFTGKHSQEYISPIAFSLILDPVSAVRLKAIDCISSLLRLSSPYIWNYFQNGGNLHDLPFPIHPPSKDSEWTKVFVSLNMGENCSDNSLSSSSISTSSSTSDGIGKLLNLSLSPATLDSGSTIGVIRDNTKHDIGYEYQNNRKVEEKQVISLLNEMALIWCILKTFAISTKYHHRQEYIKMCDRFIRDIPRGFFNTYFLNPLILLTSDPVRNVRSTWLRIIGPHIKESGRLAQCGNIVAACKQMNLSEVDSECIRNFDNIKFLDKSKLKRVDLFSVKDISAIIERTSKYDDILNWNQQPLIKCFNLYLEEVIGSLWCLDNVPGSVIDNSDSSAVRRSSRGKLSTLPSLVYNFKKPYYSSERCSDLTMEYEMMLMEVRPNSLPVKFNLIHLDPVITSDINSIFGVNDVNIKDVFFENTFFRPQLYRRTLQNSNGFSTNDDTNNIHSDEPLNTVLYIPGIYRNYDKFTCPVGTDNIYNEINNSSSNSVPYMGGRNGSKNASDKKKSNVTREHKNSSEAGSDKNKNTNSTSGQKIISRKKNQGNKKNLFVSSINVIGRNGQNDSFDHNLHEATRNVFMVDITRAATDDLF</sequence>
<comment type="caution">
    <text evidence="4">The sequence shown here is derived from an EMBL/GenBank/DDBJ whole genome shotgun (WGS) entry which is preliminary data.</text>
</comment>